<feature type="region of interest" description="Disordered" evidence="7">
    <location>
        <begin position="331"/>
        <end position="376"/>
    </location>
</feature>
<name>A0AAV1HRC1_9CHLO</name>
<organism evidence="9 10">
    <name type="scientific">Coccomyxa viridis</name>
    <dbReference type="NCBI Taxonomy" id="1274662"/>
    <lineage>
        <taxon>Eukaryota</taxon>
        <taxon>Viridiplantae</taxon>
        <taxon>Chlorophyta</taxon>
        <taxon>core chlorophytes</taxon>
        <taxon>Trebouxiophyceae</taxon>
        <taxon>Trebouxiophyceae incertae sedis</taxon>
        <taxon>Coccomyxaceae</taxon>
        <taxon>Coccomyxa</taxon>
    </lineage>
</organism>
<dbReference type="PANTHER" id="PTHR24346">
    <property type="entry name" value="MAP/MICROTUBULE AFFINITY-REGULATING KINASE"/>
    <property type="match status" value="1"/>
</dbReference>
<keyword evidence="5 6" id="KW-0067">ATP-binding</keyword>
<gene>
    <name evidence="9" type="ORF">CVIRNUC_000261</name>
</gene>
<keyword evidence="10" id="KW-1185">Reference proteome</keyword>
<evidence type="ECO:0000259" key="8">
    <source>
        <dbReference type="PROSITE" id="PS50011"/>
    </source>
</evidence>
<proteinExistence type="predicted"/>
<dbReference type="Gene3D" id="1.10.510.10">
    <property type="entry name" value="Transferase(Phosphotransferase) domain 1"/>
    <property type="match status" value="1"/>
</dbReference>
<evidence type="ECO:0000256" key="6">
    <source>
        <dbReference type="PROSITE-ProRule" id="PRU10141"/>
    </source>
</evidence>
<keyword evidence="2" id="KW-0808">Transferase</keyword>
<evidence type="ECO:0000256" key="4">
    <source>
        <dbReference type="ARBA" id="ARBA00022777"/>
    </source>
</evidence>
<reference evidence="9 10" key="1">
    <citation type="submission" date="2023-10" db="EMBL/GenBank/DDBJ databases">
        <authorList>
            <person name="Maclean D."/>
            <person name="Macfadyen A."/>
        </authorList>
    </citation>
    <scope>NUCLEOTIDE SEQUENCE [LARGE SCALE GENOMIC DNA]</scope>
</reference>
<dbReference type="PROSITE" id="PS50011">
    <property type="entry name" value="PROTEIN_KINASE_DOM"/>
    <property type="match status" value="1"/>
</dbReference>
<evidence type="ECO:0000256" key="3">
    <source>
        <dbReference type="ARBA" id="ARBA00022741"/>
    </source>
</evidence>
<keyword evidence="1" id="KW-0723">Serine/threonine-protein kinase</keyword>
<dbReference type="GO" id="GO:0005737">
    <property type="term" value="C:cytoplasm"/>
    <property type="evidence" value="ECO:0007669"/>
    <property type="project" value="TreeGrafter"/>
</dbReference>
<dbReference type="InterPro" id="IPR011009">
    <property type="entry name" value="Kinase-like_dom_sf"/>
</dbReference>
<dbReference type="GO" id="GO:0005524">
    <property type="term" value="F:ATP binding"/>
    <property type="evidence" value="ECO:0007669"/>
    <property type="project" value="UniProtKB-UniRule"/>
</dbReference>
<feature type="domain" description="Protein kinase" evidence="8">
    <location>
        <begin position="27"/>
        <end position="274"/>
    </location>
</feature>
<dbReference type="EMBL" id="CAUYUE010000001">
    <property type="protein sequence ID" value="CAK0733351.1"/>
    <property type="molecule type" value="Genomic_DNA"/>
</dbReference>
<evidence type="ECO:0000256" key="2">
    <source>
        <dbReference type="ARBA" id="ARBA00022679"/>
    </source>
</evidence>
<sequence>MAARDKFRQMIGRKAASDNLLAGDKRYIKIRTLGKGTYGIVLLAVDNKTRQKVAIKFWPRGSEAINVDVQRELHHHSGFNHPNVIKFHEVFLTPTHVALAMELAPNGDLFKKVSNAKGLPESEARGIFQQLILAVDYCHRMGVANRDIKLENVLLGGDKKKPIIKLTDFGFSKSVQDSIPTTICGTLGYMAPEVLLGQEYDGMKADVWSCGVMLYVMLYGQYPNEDPRATVLQDIQIPDRPATLPDVKHLIRCMLERDSQRRIKMEDICQQPWVAQGLPEDFLTQNEQFVSASAQHMPGQTKEEINAILYEAGLQKPEERKAREAALKAVQNLQHSTTSGMATDGSSGLGSGQGSTASTFNGHQLQDSHYGGMMEY</sequence>
<dbReference type="SMART" id="SM00220">
    <property type="entry name" value="S_TKc"/>
    <property type="match status" value="1"/>
</dbReference>
<protein>
    <recommendedName>
        <fullName evidence="8">Protein kinase domain-containing protein</fullName>
    </recommendedName>
</protein>
<evidence type="ECO:0000256" key="1">
    <source>
        <dbReference type="ARBA" id="ARBA00022527"/>
    </source>
</evidence>
<dbReference type="AlphaFoldDB" id="A0AAV1HRC1"/>
<evidence type="ECO:0000313" key="10">
    <source>
        <dbReference type="Proteomes" id="UP001314263"/>
    </source>
</evidence>
<feature type="compositionally biased region" description="Polar residues" evidence="7">
    <location>
        <begin position="331"/>
        <end position="341"/>
    </location>
</feature>
<evidence type="ECO:0000313" key="9">
    <source>
        <dbReference type="EMBL" id="CAK0733351.1"/>
    </source>
</evidence>
<dbReference type="FunFam" id="1.10.510.10:FF:000571">
    <property type="entry name" value="Maternal embryonic leucine zipper kinase"/>
    <property type="match status" value="1"/>
</dbReference>
<dbReference type="InterPro" id="IPR000719">
    <property type="entry name" value="Prot_kinase_dom"/>
</dbReference>
<dbReference type="GO" id="GO:0004674">
    <property type="term" value="F:protein serine/threonine kinase activity"/>
    <property type="evidence" value="ECO:0007669"/>
    <property type="project" value="UniProtKB-KW"/>
</dbReference>
<feature type="binding site" evidence="6">
    <location>
        <position position="56"/>
    </location>
    <ligand>
        <name>ATP</name>
        <dbReference type="ChEBI" id="CHEBI:30616"/>
    </ligand>
</feature>
<dbReference type="InterPro" id="IPR017441">
    <property type="entry name" value="Protein_kinase_ATP_BS"/>
</dbReference>
<evidence type="ECO:0000256" key="5">
    <source>
        <dbReference type="ARBA" id="ARBA00022840"/>
    </source>
</evidence>
<dbReference type="SUPFAM" id="SSF56112">
    <property type="entry name" value="Protein kinase-like (PK-like)"/>
    <property type="match status" value="1"/>
</dbReference>
<evidence type="ECO:0000256" key="7">
    <source>
        <dbReference type="SAM" id="MobiDB-lite"/>
    </source>
</evidence>
<dbReference type="PANTHER" id="PTHR24346:SF82">
    <property type="entry name" value="KP78A-RELATED"/>
    <property type="match status" value="1"/>
</dbReference>
<dbReference type="Proteomes" id="UP001314263">
    <property type="component" value="Unassembled WGS sequence"/>
</dbReference>
<dbReference type="CDD" id="cd14003">
    <property type="entry name" value="STKc_AMPK-like"/>
    <property type="match status" value="1"/>
</dbReference>
<dbReference type="PROSITE" id="PS00107">
    <property type="entry name" value="PROTEIN_KINASE_ATP"/>
    <property type="match status" value="1"/>
</dbReference>
<dbReference type="Pfam" id="PF00069">
    <property type="entry name" value="Pkinase"/>
    <property type="match status" value="1"/>
</dbReference>
<dbReference type="GO" id="GO:0035556">
    <property type="term" value="P:intracellular signal transduction"/>
    <property type="evidence" value="ECO:0007669"/>
    <property type="project" value="TreeGrafter"/>
</dbReference>
<keyword evidence="3 6" id="KW-0547">Nucleotide-binding</keyword>
<keyword evidence="4" id="KW-0418">Kinase</keyword>
<accession>A0AAV1HRC1</accession>
<comment type="caution">
    <text evidence="9">The sequence shown here is derived from an EMBL/GenBank/DDBJ whole genome shotgun (WGS) entry which is preliminary data.</text>
</comment>